<evidence type="ECO:0000256" key="2">
    <source>
        <dbReference type="ARBA" id="ARBA00023125"/>
    </source>
</evidence>
<protein>
    <submittedName>
        <fullName evidence="6">TetR family transcriptional regulator</fullName>
    </submittedName>
</protein>
<dbReference type="SUPFAM" id="SSF48498">
    <property type="entry name" value="Tetracyclin repressor-like, C-terminal domain"/>
    <property type="match status" value="1"/>
</dbReference>
<reference evidence="6 7" key="1">
    <citation type="submission" date="2018-06" db="EMBL/GenBank/DDBJ databases">
        <title>Genomic Encyclopedia of Archaeal and Bacterial Type Strains, Phase II (KMG-II): from individual species to whole genera.</title>
        <authorList>
            <person name="Goeker M."/>
        </authorList>
    </citation>
    <scope>NUCLEOTIDE SEQUENCE [LARGE SCALE GENOMIC DNA]</scope>
    <source>
        <strain evidence="6 7">ATCC BAA-1881</strain>
    </source>
</reference>
<proteinExistence type="predicted"/>
<evidence type="ECO:0000313" key="7">
    <source>
        <dbReference type="Proteomes" id="UP000248806"/>
    </source>
</evidence>
<comment type="caution">
    <text evidence="6">The sequence shown here is derived from an EMBL/GenBank/DDBJ whole genome shotgun (WGS) entry which is preliminary data.</text>
</comment>
<dbReference type="Pfam" id="PF00440">
    <property type="entry name" value="TetR_N"/>
    <property type="match status" value="1"/>
</dbReference>
<dbReference type="EMBL" id="QKUF01000002">
    <property type="protein sequence ID" value="PZW34515.1"/>
    <property type="molecule type" value="Genomic_DNA"/>
</dbReference>
<keyword evidence="2 4" id="KW-0238">DNA-binding</keyword>
<accession>A0A326UDC6</accession>
<dbReference type="SUPFAM" id="SSF46689">
    <property type="entry name" value="Homeodomain-like"/>
    <property type="match status" value="1"/>
</dbReference>
<evidence type="ECO:0000259" key="5">
    <source>
        <dbReference type="PROSITE" id="PS50977"/>
    </source>
</evidence>
<dbReference type="Gene3D" id="1.10.357.10">
    <property type="entry name" value="Tetracycline Repressor, domain 2"/>
    <property type="match status" value="1"/>
</dbReference>
<evidence type="ECO:0000256" key="3">
    <source>
        <dbReference type="ARBA" id="ARBA00023163"/>
    </source>
</evidence>
<gene>
    <name evidence="6" type="ORF">EI42_01352</name>
</gene>
<evidence type="ECO:0000256" key="1">
    <source>
        <dbReference type="ARBA" id="ARBA00023015"/>
    </source>
</evidence>
<dbReference type="PANTHER" id="PTHR47506:SF1">
    <property type="entry name" value="HTH-TYPE TRANSCRIPTIONAL REGULATOR YJDC"/>
    <property type="match status" value="1"/>
</dbReference>
<dbReference type="PRINTS" id="PR00455">
    <property type="entry name" value="HTHTETR"/>
</dbReference>
<keyword evidence="3" id="KW-0804">Transcription</keyword>
<dbReference type="Proteomes" id="UP000248806">
    <property type="component" value="Unassembled WGS sequence"/>
</dbReference>
<dbReference type="Gene3D" id="1.10.10.60">
    <property type="entry name" value="Homeodomain-like"/>
    <property type="match status" value="1"/>
</dbReference>
<evidence type="ECO:0000313" key="6">
    <source>
        <dbReference type="EMBL" id="PZW34515.1"/>
    </source>
</evidence>
<dbReference type="OrthoDB" id="9795242at2"/>
<dbReference type="Pfam" id="PF16925">
    <property type="entry name" value="TetR_C_13"/>
    <property type="match status" value="1"/>
</dbReference>
<dbReference type="GO" id="GO:0003677">
    <property type="term" value="F:DNA binding"/>
    <property type="evidence" value="ECO:0007669"/>
    <property type="project" value="UniProtKB-UniRule"/>
</dbReference>
<keyword evidence="1" id="KW-0805">Transcription regulation</keyword>
<dbReference type="AlphaFoldDB" id="A0A326UDC6"/>
<dbReference type="PANTHER" id="PTHR47506">
    <property type="entry name" value="TRANSCRIPTIONAL REGULATORY PROTEIN"/>
    <property type="match status" value="1"/>
</dbReference>
<evidence type="ECO:0000256" key="4">
    <source>
        <dbReference type="PROSITE-ProRule" id="PRU00335"/>
    </source>
</evidence>
<dbReference type="InterPro" id="IPR001647">
    <property type="entry name" value="HTH_TetR"/>
</dbReference>
<feature type="domain" description="HTH tetR-type" evidence="5">
    <location>
        <begin position="6"/>
        <end position="66"/>
    </location>
</feature>
<organism evidence="6 7">
    <name type="scientific">Thermosporothrix hazakensis</name>
    <dbReference type="NCBI Taxonomy" id="644383"/>
    <lineage>
        <taxon>Bacteria</taxon>
        <taxon>Bacillati</taxon>
        <taxon>Chloroflexota</taxon>
        <taxon>Ktedonobacteria</taxon>
        <taxon>Ktedonobacterales</taxon>
        <taxon>Thermosporotrichaceae</taxon>
        <taxon>Thermosporothrix</taxon>
    </lineage>
</organism>
<dbReference type="PROSITE" id="PS50977">
    <property type="entry name" value="HTH_TETR_2"/>
    <property type="match status" value="1"/>
</dbReference>
<sequence length="193" mass="22040">MARQKEFNPVQVVEKAMYLFWEKGYEGASVEDLVQCTGLGRGSLYATFGDKRSLYLAALDHYEQQNRERRKIFREKTGPLLEMLKAFFQESIAEALEADTHRGCLMVNTALEVAPHDPEIAGKVKSAFREVEELFYYMLIQAQASGELSWEADPHQLARFLLNTHLGIRTLARANPDRKMLQEIATTALSLFH</sequence>
<dbReference type="InterPro" id="IPR009057">
    <property type="entry name" value="Homeodomain-like_sf"/>
</dbReference>
<keyword evidence="7" id="KW-1185">Reference proteome</keyword>
<dbReference type="InterPro" id="IPR011075">
    <property type="entry name" value="TetR_C"/>
</dbReference>
<dbReference type="RefSeq" id="WP_111320120.1">
    <property type="nucleotide sequence ID" value="NZ_BIFX01000001.1"/>
</dbReference>
<dbReference type="InterPro" id="IPR036271">
    <property type="entry name" value="Tet_transcr_reg_TetR-rel_C_sf"/>
</dbReference>
<name>A0A326UDC6_THEHA</name>
<feature type="DNA-binding region" description="H-T-H motif" evidence="4">
    <location>
        <begin position="29"/>
        <end position="48"/>
    </location>
</feature>